<dbReference type="GO" id="GO:0071555">
    <property type="term" value="P:cell wall organization"/>
    <property type="evidence" value="ECO:0007669"/>
    <property type="project" value="UniProtKB-KW"/>
</dbReference>
<dbReference type="EMBL" id="CP017269">
    <property type="protein sequence ID" value="AOT68918.1"/>
    <property type="molecule type" value="Genomic_DNA"/>
</dbReference>
<keyword evidence="1" id="KW-1003">Cell membrane</keyword>
<comment type="function">
    <text evidence="1">Involved in peptidoglycan biosynthesis. Transports lipid-linked peptidoglycan precursors from the inner to the outer leaflet of the cytoplasmic membrane.</text>
</comment>
<comment type="similarity">
    <text evidence="1">Belongs to the Amj family.</text>
</comment>
<protein>
    <recommendedName>
        <fullName evidence="1">Lipid II flippase Amj</fullName>
    </recommendedName>
</protein>
<dbReference type="GO" id="GO:0015648">
    <property type="term" value="F:lipid-linked peptidoglycan transporter activity"/>
    <property type="evidence" value="ECO:0007669"/>
    <property type="project" value="UniProtKB-UniRule"/>
</dbReference>
<dbReference type="AlphaFoldDB" id="A0A1D8GDD1"/>
<proteinExistence type="inferred from homology"/>
<evidence type="ECO:0000256" key="1">
    <source>
        <dbReference type="HAMAP-Rule" id="MF_02077"/>
    </source>
</evidence>
<dbReference type="UniPathway" id="UPA00219"/>
<sequence>MIFGDGLLWKLTLLTIIIHLVDTLSYSVRLNSVKSGQFALSLSLFNLIVLVSRTANTFQGPLIGKMIDTSIQFRYDPLLEIRTVIAGSTIGTVIGILMVPTFLKIFSKAVAKLEAVGSVPAIVVQALSIGNIRRIAGSTVKPSRSMLHGLRFKNIPKRLLLLNAFITGIYAIGVLAAYYAAIYVPENRLAAAGSSGMINGIASILLTMFIDPKAAIITDEAYRGKRQYGDVKALVIILIGTKFLGTLLGQVLLVPAAKLIATFYL</sequence>
<name>A0A1D8GDD1_9FIRM</name>
<keyword evidence="1" id="KW-0573">Peptidoglycan synthesis</keyword>
<dbReference type="OrthoDB" id="7888986at2"/>
<gene>
    <name evidence="1" type="primary">amj</name>
    <name evidence="2" type="ORF">Gferi_04725</name>
</gene>
<keyword evidence="1" id="KW-0133">Cell shape</keyword>
<feature type="transmembrane region" description="Helical" evidence="1">
    <location>
        <begin position="189"/>
        <end position="210"/>
    </location>
</feature>
<keyword evidence="1" id="KW-0472">Membrane</keyword>
<dbReference type="GO" id="GO:0008360">
    <property type="term" value="P:regulation of cell shape"/>
    <property type="evidence" value="ECO:0007669"/>
    <property type="project" value="UniProtKB-KW"/>
</dbReference>
<keyword evidence="1" id="KW-1133">Transmembrane helix</keyword>
<comment type="caution">
    <text evidence="1">Lacks conserved residue(s) required for the propagation of feature annotation.</text>
</comment>
<dbReference type="STRING" id="1424294.Gferi_04725"/>
<accession>A0A1D8GDD1</accession>
<evidence type="ECO:0000313" key="3">
    <source>
        <dbReference type="Proteomes" id="UP000095743"/>
    </source>
</evidence>
<dbReference type="Proteomes" id="UP000095743">
    <property type="component" value="Chromosome"/>
</dbReference>
<keyword evidence="1" id="KW-0961">Cell wall biogenesis/degradation</keyword>
<dbReference type="KEGG" id="gfe:Gferi_04725"/>
<comment type="pathway">
    <text evidence="1">Cell wall biogenesis; peptidoglycan biosynthesis.</text>
</comment>
<dbReference type="GO" id="GO:0009252">
    <property type="term" value="P:peptidoglycan biosynthetic process"/>
    <property type="evidence" value="ECO:0007669"/>
    <property type="project" value="UniProtKB-UniRule"/>
</dbReference>
<keyword evidence="1" id="KW-0812">Transmembrane</keyword>
<feature type="transmembrane region" description="Helical" evidence="1">
    <location>
        <begin position="6"/>
        <end position="26"/>
    </location>
</feature>
<organism evidence="2 3">
    <name type="scientific">Geosporobacter ferrireducens</name>
    <dbReference type="NCBI Taxonomy" id="1424294"/>
    <lineage>
        <taxon>Bacteria</taxon>
        <taxon>Bacillati</taxon>
        <taxon>Bacillota</taxon>
        <taxon>Clostridia</taxon>
        <taxon>Peptostreptococcales</taxon>
        <taxon>Thermotaleaceae</taxon>
        <taxon>Geosporobacter</taxon>
    </lineage>
</organism>
<keyword evidence="1" id="KW-0813">Transport</keyword>
<dbReference type="GO" id="GO:0005886">
    <property type="term" value="C:plasma membrane"/>
    <property type="evidence" value="ECO:0007669"/>
    <property type="project" value="UniProtKB-SubCell"/>
</dbReference>
<dbReference type="HAMAP" id="MF_02077">
    <property type="entry name" value="Amj_flippase"/>
    <property type="match status" value="1"/>
</dbReference>
<feature type="transmembrane region" description="Helical" evidence="1">
    <location>
        <begin position="84"/>
        <end position="103"/>
    </location>
</feature>
<feature type="transmembrane region" description="Helical" evidence="1">
    <location>
        <begin position="231"/>
        <end position="257"/>
    </location>
</feature>
<keyword evidence="3" id="KW-1185">Reference proteome</keyword>
<feature type="transmembrane region" description="Helical" evidence="1">
    <location>
        <begin position="160"/>
        <end position="183"/>
    </location>
</feature>
<dbReference type="RefSeq" id="WP_069974484.1">
    <property type="nucleotide sequence ID" value="NZ_CP017269.1"/>
</dbReference>
<dbReference type="Pfam" id="PF10997">
    <property type="entry name" value="Amj"/>
    <property type="match status" value="1"/>
</dbReference>
<evidence type="ECO:0000313" key="2">
    <source>
        <dbReference type="EMBL" id="AOT68918.1"/>
    </source>
</evidence>
<comment type="subcellular location">
    <subcellularLocation>
        <location evidence="1">Cell membrane</location>
        <topology evidence="1">Multi-pass membrane protein</topology>
    </subcellularLocation>
</comment>
<reference evidence="2 3" key="1">
    <citation type="submission" date="2016-09" db="EMBL/GenBank/DDBJ databases">
        <title>Genomic analysis reveals versatility of anaerobic energy metabolism of Geosporobacter ferrireducens IRF9 of phylum Firmicutes.</title>
        <authorList>
            <person name="Kim S.-J."/>
        </authorList>
    </citation>
    <scope>NUCLEOTIDE SEQUENCE [LARGE SCALE GENOMIC DNA]</scope>
    <source>
        <strain evidence="2 3">IRF9</strain>
    </source>
</reference>
<dbReference type="InterPro" id="IPR021260">
    <property type="entry name" value="Amj"/>
</dbReference>